<gene>
    <name evidence="2" type="ORF">L596_027288</name>
</gene>
<dbReference type="EMBL" id="AZBU02000010">
    <property type="protein sequence ID" value="TKR63458.1"/>
    <property type="molecule type" value="Genomic_DNA"/>
</dbReference>
<proteinExistence type="predicted"/>
<comment type="caution">
    <text evidence="2">The sequence shown here is derived from an EMBL/GenBank/DDBJ whole genome shotgun (WGS) entry which is preliminary data.</text>
</comment>
<reference evidence="2 3" key="1">
    <citation type="journal article" date="2015" name="Genome Biol.">
        <title>Comparative genomics of Steinernema reveals deeply conserved gene regulatory networks.</title>
        <authorList>
            <person name="Dillman A.R."/>
            <person name="Macchietto M."/>
            <person name="Porter C.F."/>
            <person name="Rogers A."/>
            <person name="Williams B."/>
            <person name="Antoshechkin I."/>
            <person name="Lee M.M."/>
            <person name="Goodwin Z."/>
            <person name="Lu X."/>
            <person name="Lewis E.E."/>
            <person name="Goodrich-Blair H."/>
            <person name="Stock S.P."/>
            <person name="Adams B.J."/>
            <person name="Sternberg P.W."/>
            <person name="Mortazavi A."/>
        </authorList>
    </citation>
    <scope>NUCLEOTIDE SEQUENCE [LARGE SCALE GENOMIC DNA]</scope>
    <source>
        <strain evidence="2 3">ALL</strain>
    </source>
</reference>
<sequence length="78" mass="9020">MAAAPRTSATWHKNRLVPRKSGDARARGGALSDPDGPKHQIRHRIASRCRALLSRWPIPRFRIERRLHRSVELHERQA</sequence>
<dbReference type="Proteomes" id="UP000298663">
    <property type="component" value="Unassembled WGS sequence"/>
</dbReference>
<name>A0A4U5M3V5_STECR</name>
<evidence type="ECO:0000313" key="2">
    <source>
        <dbReference type="EMBL" id="TKR63458.1"/>
    </source>
</evidence>
<reference evidence="2 3" key="2">
    <citation type="journal article" date="2019" name="G3 (Bethesda)">
        <title>Hybrid Assembly of the Genome of the Entomopathogenic Nematode Steinernema carpocapsae Identifies the X-Chromosome.</title>
        <authorList>
            <person name="Serra L."/>
            <person name="Macchietto M."/>
            <person name="Macias-Munoz A."/>
            <person name="McGill C.J."/>
            <person name="Rodriguez I.M."/>
            <person name="Rodriguez B."/>
            <person name="Murad R."/>
            <person name="Mortazavi A."/>
        </authorList>
    </citation>
    <scope>NUCLEOTIDE SEQUENCE [LARGE SCALE GENOMIC DNA]</scope>
    <source>
        <strain evidence="2 3">ALL</strain>
    </source>
</reference>
<feature type="region of interest" description="Disordered" evidence="1">
    <location>
        <begin position="1"/>
        <end position="42"/>
    </location>
</feature>
<organism evidence="2 3">
    <name type="scientific">Steinernema carpocapsae</name>
    <name type="common">Entomopathogenic nematode</name>
    <dbReference type="NCBI Taxonomy" id="34508"/>
    <lineage>
        <taxon>Eukaryota</taxon>
        <taxon>Metazoa</taxon>
        <taxon>Ecdysozoa</taxon>
        <taxon>Nematoda</taxon>
        <taxon>Chromadorea</taxon>
        <taxon>Rhabditida</taxon>
        <taxon>Tylenchina</taxon>
        <taxon>Panagrolaimomorpha</taxon>
        <taxon>Strongyloidoidea</taxon>
        <taxon>Steinernematidae</taxon>
        <taxon>Steinernema</taxon>
    </lineage>
</organism>
<evidence type="ECO:0000313" key="3">
    <source>
        <dbReference type="Proteomes" id="UP000298663"/>
    </source>
</evidence>
<protein>
    <submittedName>
        <fullName evidence="2">Uncharacterized protein</fullName>
    </submittedName>
</protein>
<dbReference type="AlphaFoldDB" id="A0A4U5M3V5"/>
<evidence type="ECO:0000256" key="1">
    <source>
        <dbReference type="SAM" id="MobiDB-lite"/>
    </source>
</evidence>
<keyword evidence="3" id="KW-1185">Reference proteome</keyword>
<accession>A0A4U5M3V5</accession>